<evidence type="ECO:0000256" key="17">
    <source>
        <dbReference type="SAM" id="Phobius"/>
    </source>
</evidence>
<keyword evidence="10 17" id="KW-1133">Transmembrane helix</keyword>
<evidence type="ECO:0000259" key="18">
    <source>
        <dbReference type="Pfam" id="PF00755"/>
    </source>
</evidence>
<dbReference type="GO" id="GO:0009437">
    <property type="term" value="P:carnitine metabolic process"/>
    <property type="evidence" value="ECO:0007669"/>
    <property type="project" value="TreeGrafter"/>
</dbReference>
<organism evidence="20 21">
    <name type="scientific">Aphis craccivora</name>
    <name type="common">Cowpea aphid</name>
    <dbReference type="NCBI Taxonomy" id="307492"/>
    <lineage>
        <taxon>Eukaryota</taxon>
        <taxon>Metazoa</taxon>
        <taxon>Ecdysozoa</taxon>
        <taxon>Arthropoda</taxon>
        <taxon>Hexapoda</taxon>
        <taxon>Insecta</taxon>
        <taxon>Pterygota</taxon>
        <taxon>Neoptera</taxon>
        <taxon>Paraneoptera</taxon>
        <taxon>Hemiptera</taxon>
        <taxon>Sternorrhyncha</taxon>
        <taxon>Aphidomorpha</taxon>
        <taxon>Aphidoidea</taxon>
        <taxon>Aphididae</taxon>
        <taxon>Aphidini</taxon>
        <taxon>Aphis</taxon>
        <taxon>Aphis</taxon>
    </lineage>
</organism>
<keyword evidence="14" id="KW-0012">Acyltransferase</keyword>
<evidence type="ECO:0000256" key="8">
    <source>
        <dbReference type="ARBA" id="ARBA00022692"/>
    </source>
</evidence>
<dbReference type="GO" id="GO:0031966">
    <property type="term" value="C:mitochondrial membrane"/>
    <property type="evidence" value="ECO:0007669"/>
    <property type="project" value="UniProtKB-SubCell"/>
</dbReference>
<evidence type="ECO:0000256" key="9">
    <source>
        <dbReference type="ARBA" id="ARBA00022832"/>
    </source>
</evidence>
<feature type="domain" description="Choline/carnitine acyltransferase" evidence="18">
    <location>
        <begin position="172"/>
        <end position="771"/>
    </location>
</feature>
<dbReference type="InterPro" id="IPR039551">
    <property type="entry name" value="Cho/carn_acyl_trans"/>
</dbReference>
<dbReference type="PANTHER" id="PTHR22589:SF31">
    <property type="entry name" value="CARNITINE O-PALMITOYLTRANSFERASE"/>
    <property type="match status" value="1"/>
</dbReference>
<name>A0A6G0ZE29_APHCR</name>
<keyword evidence="6" id="KW-0813">Transport</keyword>
<evidence type="ECO:0000256" key="1">
    <source>
        <dbReference type="ARBA" id="ARBA00004141"/>
    </source>
</evidence>
<reference evidence="20 21" key="1">
    <citation type="submission" date="2019-08" db="EMBL/GenBank/DDBJ databases">
        <title>Whole genome of Aphis craccivora.</title>
        <authorList>
            <person name="Voronova N.V."/>
            <person name="Shulinski R.S."/>
            <person name="Bandarenka Y.V."/>
            <person name="Zhorov D.G."/>
            <person name="Warner D."/>
        </authorList>
    </citation>
    <scope>NUCLEOTIDE SEQUENCE [LARGE SCALE GENOMIC DNA]</scope>
    <source>
        <strain evidence="20">180601</strain>
        <tissue evidence="20">Whole Body</tissue>
    </source>
</reference>
<evidence type="ECO:0000256" key="3">
    <source>
        <dbReference type="ARBA" id="ARBA00005005"/>
    </source>
</evidence>
<comment type="subcellular location">
    <subcellularLocation>
        <location evidence="1">Membrane</location>
        <topology evidence="1">Multi-pass membrane protein</topology>
    </subcellularLocation>
    <subcellularLocation>
        <location evidence="2">Mitochondrion membrane</location>
    </subcellularLocation>
</comment>
<dbReference type="SUPFAM" id="SSF52777">
    <property type="entry name" value="CoA-dependent acyltransferases"/>
    <property type="match status" value="2"/>
</dbReference>
<dbReference type="PROSITE" id="PS00439">
    <property type="entry name" value="ACYLTRANSF_C_1"/>
    <property type="match status" value="1"/>
</dbReference>
<evidence type="ECO:0000256" key="4">
    <source>
        <dbReference type="ARBA" id="ARBA00005232"/>
    </source>
</evidence>
<evidence type="ECO:0000256" key="14">
    <source>
        <dbReference type="ARBA" id="ARBA00023315"/>
    </source>
</evidence>
<comment type="similarity">
    <text evidence="4">Belongs to the carnitine/choline acetyltransferase family.</text>
</comment>
<evidence type="ECO:0000313" key="21">
    <source>
        <dbReference type="Proteomes" id="UP000478052"/>
    </source>
</evidence>
<dbReference type="InterPro" id="IPR042231">
    <property type="entry name" value="Cho/carn_acyl_trans_2"/>
</dbReference>
<evidence type="ECO:0000256" key="2">
    <source>
        <dbReference type="ARBA" id="ARBA00004325"/>
    </source>
</evidence>
<evidence type="ECO:0000256" key="13">
    <source>
        <dbReference type="ARBA" id="ARBA00023136"/>
    </source>
</evidence>
<feature type="active site" description="Proton acceptor" evidence="16">
    <location>
        <position position="469"/>
    </location>
</feature>
<feature type="transmembrane region" description="Helical" evidence="17">
    <location>
        <begin position="54"/>
        <end position="75"/>
    </location>
</feature>
<evidence type="ECO:0000313" key="20">
    <source>
        <dbReference type="EMBL" id="KAF0769026.1"/>
    </source>
</evidence>
<dbReference type="InterPro" id="IPR000542">
    <property type="entry name" value="Carn_acyl_trans"/>
</dbReference>
<dbReference type="OrthoDB" id="240216at2759"/>
<comment type="catalytic activity">
    <reaction evidence="15">
        <text>(R)-carnitine + hexadecanoyl-CoA = O-hexadecanoyl-(R)-carnitine + CoA</text>
        <dbReference type="Rhea" id="RHEA:12661"/>
        <dbReference type="ChEBI" id="CHEBI:16347"/>
        <dbReference type="ChEBI" id="CHEBI:17490"/>
        <dbReference type="ChEBI" id="CHEBI:57287"/>
        <dbReference type="ChEBI" id="CHEBI:57379"/>
        <dbReference type="EC" id="2.3.1.21"/>
    </reaction>
    <physiologicalReaction direction="left-to-right" evidence="15">
        <dbReference type="Rhea" id="RHEA:12662"/>
    </physiologicalReaction>
</comment>
<dbReference type="Proteomes" id="UP000478052">
    <property type="component" value="Unassembled WGS sequence"/>
</dbReference>
<dbReference type="GO" id="GO:0006635">
    <property type="term" value="P:fatty acid beta-oxidation"/>
    <property type="evidence" value="ECO:0007669"/>
    <property type="project" value="UniProtKB-UniPathway"/>
</dbReference>
<evidence type="ECO:0000256" key="10">
    <source>
        <dbReference type="ARBA" id="ARBA00022989"/>
    </source>
</evidence>
<evidence type="ECO:0000256" key="6">
    <source>
        <dbReference type="ARBA" id="ARBA00022448"/>
    </source>
</evidence>
<dbReference type="InterPro" id="IPR023213">
    <property type="entry name" value="CAT-like_dom_sf"/>
</dbReference>
<keyword evidence="9" id="KW-0276">Fatty acid metabolism</keyword>
<dbReference type="EMBL" id="VUJU01000662">
    <property type="protein sequence ID" value="KAF0769026.1"/>
    <property type="molecule type" value="Genomic_DNA"/>
</dbReference>
<keyword evidence="13 17" id="KW-0472">Membrane</keyword>
<comment type="pathway">
    <text evidence="3">Lipid metabolism; fatty acid beta-oxidation.</text>
</comment>
<dbReference type="Gene3D" id="3.30.559.10">
    <property type="entry name" value="Chloramphenicol acetyltransferase-like domain"/>
    <property type="match status" value="1"/>
</dbReference>
<evidence type="ECO:0000256" key="15">
    <source>
        <dbReference type="ARBA" id="ARBA00048480"/>
    </source>
</evidence>
<dbReference type="AlphaFoldDB" id="A0A6G0ZE29"/>
<dbReference type="GO" id="GO:0004095">
    <property type="term" value="F:carnitine O-palmitoyltransferase activity"/>
    <property type="evidence" value="ECO:0007669"/>
    <property type="project" value="UniProtKB-EC"/>
</dbReference>
<feature type="transmembrane region" description="Helical" evidence="17">
    <location>
        <begin position="95"/>
        <end position="117"/>
    </location>
</feature>
<proteinExistence type="inferred from homology"/>
<feature type="domain" description="Carnitine O-palmitoyltransferase N-terminal" evidence="19">
    <location>
        <begin position="1"/>
        <end position="47"/>
    </location>
</feature>
<dbReference type="UniPathway" id="UPA00659"/>
<evidence type="ECO:0000256" key="7">
    <source>
        <dbReference type="ARBA" id="ARBA00022679"/>
    </source>
</evidence>
<keyword evidence="11" id="KW-0443">Lipid metabolism</keyword>
<evidence type="ECO:0000256" key="11">
    <source>
        <dbReference type="ARBA" id="ARBA00023098"/>
    </source>
</evidence>
<protein>
    <recommendedName>
        <fullName evidence="5">carnitine O-palmitoyltransferase</fullName>
        <ecNumber evidence="5">2.3.1.21</ecNumber>
    </recommendedName>
</protein>
<evidence type="ECO:0000256" key="12">
    <source>
        <dbReference type="ARBA" id="ARBA00023128"/>
    </source>
</evidence>
<evidence type="ECO:0000256" key="5">
    <source>
        <dbReference type="ARBA" id="ARBA00013243"/>
    </source>
</evidence>
<keyword evidence="7 20" id="KW-0808">Transferase</keyword>
<dbReference type="Pfam" id="PF16484">
    <property type="entry name" value="CPT_N"/>
    <property type="match status" value="1"/>
</dbReference>
<sequence>MAEAHSAVAFSFSITHEGWDVNFDREVLHLVWASGIRSWKKRLARFKNNVRNGVFPAPLQSLWAMMGIVLALRYANNNFIKYTDTILQYLPGTSYVWQIVSCFILSLTFWLILIYIVRYTFKLLLMYKGWMYESRGGQKVSLKTKLWGLGIKLLSSKSKPLLYSYQGSLPKLPLPPVNETMKRYLKSVRPLMNDSEYESMIKLANEFENGIAVKLQRYLWLKSWWSSNYVSDWWEEYVYLRSRTPLIVNSNFYGTDAIMLHSTPIQAARAAMIIWQCLQYRRLIERQELEPIRVQGLVPLCSWQYERIFNTTRVPGAVSDKIVHYNDSRHIVVYHAGRYFKVIIYSQNRILHPCEIEEQIQSILDNTEKPYVGEEKVAALTAADRTHWANTRTQYFFKGINRQSLDAIEKSAFVVTLDEVPYEYDPENSKKLDEFGRILMTGKGYDRWFDKSFTLCIGSNGRVGFNAEHSWADAAVMSHLWEFIIFDEAEKSGADAPVMGHLWEHFLCGDLVVGYQENGHTKGAPELEPPKPIRLQWNLEPVLEAIEKSYQVSLALINDIDLRILAFNDYGKGFMKTAKVSPDAFIQMALQLAYYRDAGKFSLTYEASMTRLYREGRTETVRPCTLESSTWVKSMLDPNVDINKRINLLREACATHQRGYQDAMCGKGIDRHLFCLYVVSKYLEVESPFLNKVLSEPWRLSTSQTPHGQTTQFDLKKFPNCISAGGGFGPVANDGYGVSYIIAGENLVFFHISSKKSSPHTDSNRFAVRIKEALNDMKSLYDDWTRSTKNVSS</sequence>
<accession>A0A6G0ZE29</accession>
<evidence type="ECO:0000259" key="19">
    <source>
        <dbReference type="Pfam" id="PF16484"/>
    </source>
</evidence>
<keyword evidence="21" id="KW-1185">Reference proteome</keyword>
<dbReference type="Pfam" id="PF00755">
    <property type="entry name" value="Carn_acyltransf"/>
    <property type="match status" value="1"/>
</dbReference>
<dbReference type="PANTHER" id="PTHR22589">
    <property type="entry name" value="CARNITINE O-ACYLTRANSFERASE"/>
    <property type="match status" value="1"/>
</dbReference>
<gene>
    <name evidence="20" type="ORF">FWK35_00010882</name>
</gene>
<dbReference type="InterPro" id="IPR032476">
    <property type="entry name" value="CPT_N"/>
</dbReference>
<dbReference type="FunFam" id="3.30.559.70:FF:000001">
    <property type="entry name" value="Carnitine O-palmitoyltransferase 1, liver isoform"/>
    <property type="match status" value="1"/>
</dbReference>
<keyword evidence="12" id="KW-0496">Mitochondrion</keyword>
<dbReference type="Gene3D" id="3.30.559.70">
    <property type="entry name" value="Choline/Carnitine o-acyltransferase, domain 2"/>
    <property type="match status" value="1"/>
</dbReference>
<dbReference type="Gene3D" id="6.10.250.1760">
    <property type="match status" value="1"/>
</dbReference>
<evidence type="ECO:0000256" key="16">
    <source>
        <dbReference type="PIRSR" id="PIRSR600542-1"/>
    </source>
</evidence>
<dbReference type="FunFam" id="3.30.559.10:FF:000042">
    <property type="entry name" value="Carnitine Palmitoyl Transferase"/>
    <property type="match status" value="1"/>
</dbReference>
<dbReference type="EC" id="2.3.1.21" evidence="5"/>
<comment type="caution">
    <text evidence="20">The sequence shown here is derived from an EMBL/GenBank/DDBJ whole genome shotgun (WGS) entry which is preliminary data.</text>
</comment>
<keyword evidence="8 17" id="KW-0812">Transmembrane</keyword>